<dbReference type="InterPro" id="IPR008990">
    <property type="entry name" value="Elect_transpt_acc-like_dom_sf"/>
</dbReference>
<keyword evidence="7" id="KW-1185">Reference proteome</keyword>
<dbReference type="PANTHER" id="PTHR46937">
    <property type="entry name" value="FERREDOXIN-THIOREDOXIN REDUCTASE, VARIABLE CHAIN"/>
    <property type="match status" value="1"/>
</dbReference>
<dbReference type="PANTHER" id="PTHR46937:SF4">
    <property type="entry name" value="FERREDOXIN-THIOREDOXIN REDUCTASE SUBUNIT A1, CHLOROPLASTIC"/>
    <property type="match status" value="1"/>
</dbReference>
<evidence type="ECO:0000256" key="1">
    <source>
        <dbReference type="ARBA" id="ARBA00023002"/>
    </source>
</evidence>
<accession>A0AAE0BHW2</accession>
<sequence>MAAVEAGTRVKVTAPITVFHVPKTKGAPTLLTGCEGEVVKKIDESISAVQPFQVRVEVETEAGPVKVLAHFAEEEIEEA</sequence>
<feature type="domain" description="Ferredoxin thioredoxin reductase alpha chain" evidence="5">
    <location>
        <begin position="7"/>
        <end position="75"/>
    </location>
</feature>
<dbReference type="EMBL" id="LGRX02035191">
    <property type="protein sequence ID" value="KAK3235939.1"/>
    <property type="molecule type" value="Genomic_DNA"/>
</dbReference>
<comment type="subunit">
    <text evidence="2">Heterodimer of subunit A (variable subunit) and subunit B (catalytic subunit). Heterodimeric FTR forms a complex with ferredoxin and thioredoxin.</text>
</comment>
<comment type="similarity">
    <text evidence="4">Belongs to the ferredoxin thioredoxin reductase alpha subunit family.</text>
</comment>
<dbReference type="Proteomes" id="UP001190700">
    <property type="component" value="Unassembled WGS sequence"/>
</dbReference>
<evidence type="ECO:0000256" key="4">
    <source>
        <dbReference type="ARBA" id="ARBA00034490"/>
    </source>
</evidence>
<reference evidence="6 7" key="1">
    <citation type="journal article" date="2015" name="Genome Biol. Evol.">
        <title>Comparative Genomics of a Bacterivorous Green Alga Reveals Evolutionary Causalities and Consequences of Phago-Mixotrophic Mode of Nutrition.</title>
        <authorList>
            <person name="Burns J.A."/>
            <person name="Paasch A."/>
            <person name="Narechania A."/>
            <person name="Kim E."/>
        </authorList>
    </citation>
    <scope>NUCLEOTIDE SEQUENCE [LARGE SCALE GENOMIC DNA]</scope>
    <source>
        <strain evidence="6 7">PLY_AMNH</strain>
    </source>
</reference>
<dbReference type="SUPFAM" id="SSF50090">
    <property type="entry name" value="Electron transport accessory proteins"/>
    <property type="match status" value="1"/>
</dbReference>
<evidence type="ECO:0000256" key="2">
    <source>
        <dbReference type="ARBA" id="ARBA00026011"/>
    </source>
</evidence>
<evidence type="ECO:0000313" key="7">
    <source>
        <dbReference type="Proteomes" id="UP001190700"/>
    </source>
</evidence>
<protein>
    <recommendedName>
        <fullName evidence="5">Ferredoxin thioredoxin reductase alpha chain domain-containing protein</fullName>
    </recommendedName>
</protein>
<evidence type="ECO:0000256" key="3">
    <source>
        <dbReference type="ARBA" id="ARBA00034474"/>
    </source>
</evidence>
<dbReference type="GO" id="GO:0016491">
    <property type="term" value="F:oxidoreductase activity"/>
    <property type="evidence" value="ECO:0007669"/>
    <property type="project" value="UniProtKB-KW"/>
</dbReference>
<proteinExistence type="inferred from homology"/>
<dbReference type="GO" id="GO:0015979">
    <property type="term" value="P:photosynthesis"/>
    <property type="evidence" value="ECO:0007669"/>
    <property type="project" value="InterPro"/>
</dbReference>
<dbReference type="Pfam" id="PF02941">
    <property type="entry name" value="FeThRed_A"/>
    <property type="match status" value="1"/>
</dbReference>
<name>A0AAE0BHW2_9CHLO</name>
<evidence type="ECO:0000313" key="6">
    <source>
        <dbReference type="EMBL" id="KAK3235939.1"/>
    </source>
</evidence>
<comment type="caution">
    <text evidence="6">The sequence shown here is derived from an EMBL/GenBank/DDBJ whole genome shotgun (WGS) entry which is preliminary data.</text>
</comment>
<dbReference type="InterPro" id="IPR004207">
    <property type="entry name" value="Fd_thioredoxin_Rdtase_alpha"/>
</dbReference>
<comment type="function">
    <text evidence="3">Variable subunit of the ferredoxin-thioredoxin reductase (FTR), which catalyzes the two-electron reduction of thioredoxins by the electrons provided by reduced ferredoxin.</text>
</comment>
<organism evidence="6 7">
    <name type="scientific">Cymbomonas tetramitiformis</name>
    <dbReference type="NCBI Taxonomy" id="36881"/>
    <lineage>
        <taxon>Eukaryota</taxon>
        <taxon>Viridiplantae</taxon>
        <taxon>Chlorophyta</taxon>
        <taxon>Pyramimonadophyceae</taxon>
        <taxon>Pyramimonadales</taxon>
        <taxon>Pyramimonadaceae</taxon>
        <taxon>Cymbomonas</taxon>
    </lineage>
</organism>
<evidence type="ECO:0000259" key="5">
    <source>
        <dbReference type="Pfam" id="PF02941"/>
    </source>
</evidence>
<dbReference type="Gene3D" id="2.30.30.50">
    <property type="match status" value="1"/>
</dbReference>
<gene>
    <name evidence="6" type="ORF">CYMTET_53890</name>
</gene>
<keyword evidence="1" id="KW-0560">Oxidoreductase</keyword>
<dbReference type="AlphaFoldDB" id="A0AAE0BHW2"/>
<dbReference type="InterPro" id="IPR044166">
    <property type="entry name" value="FTRV"/>
</dbReference>